<feature type="transmembrane region" description="Helical" evidence="5">
    <location>
        <begin position="98"/>
        <end position="116"/>
    </location>
</feature>
<keyword evidence="4 5" id="KW-0472">Membrane</keyword>
<dbReference type="GO" id="GO:0016020">
    <property type="term" value="C:membrane"/>
    <property type="evidence" value="ECO:0007669"/>
    <property type="project" value="UniProtKB-SubCell"/>
</dbReference>
<reference evidence="6" key="1">
    <citation type="submission" date="2018-05" db="EMBL/GenBank/DDBJ databases">
        <authorList>
            <person name="Lanie J.A."/>
            <person name="Ng W.-L."/>
            <person name="Kazmierczak K.M."/>
            <person name="Andrzejewski T.M."/>
            <person name="Davidsen T.M."/>
            <person name="Wayne K.J."/>
            <person name="Tettelin H."/>
            <person name="Glass J.I."/>
            <person name="Rusch D."/>
            <person name="Podicherti R."/>
            <person name="Tsui H.-C.T."/>
            <person name="Winkler M.E."/>
        </authorList>
    </citation>
    <scope>NUCLEOTIDE SEQUENCE</scope>
</reference>
<gene>
    <name evidence="6" type="ORF">METZ01_LOCUS111418</name>
</gene>
<evidence type="ECO:0000256" key="5">
    <source>
        <dbReference type="SAM" id="Phobius"/>
    </source>
</evidence>
<dbReference type="AlphaFoldDB" id="A0A381X1E6"/>
<evidence type="ECO:0000256" key="1">
    <source>
        <dbReference type="ARBA" id="ARBA00004141"/>
    </source>
</evidence>
<keyword evidence="2 5" id="KW-0812">Transmembrane</keyword>
<keyword evidence="3 5" id="KW-1133">Transmembrane helix</keyword>
<accession>A0A381X1E6</accession>
<comment type="subcellular location">
    <subcellularLocation>
        <location evidence="1">Membrane</location>
        <topology evidence="1">Multi-pass membrane protein</topology>
    </subcellularLocation>
</comment>
<proteinExistence type="predicted"/>
<feature type="transmembrane region" description="Helical" evidence="5">
    <location>
        <begin position="73"/>
        <end position="92"/>
    </location>
</feature>
<feature type="transmembrane region" description="Helical" evidence="5">
    <location>
        <begin position="48"/>
        <end position="66"/>
    </location>
</feature>
<evidence type="ECO:0000313" key="6">
    <source>
        <dbReference type="EMBL" id="SVA58564.1"/>
    </source>
</evidence>
<dbReference type="InterPro" id="IPR032808">
    <property type="entry name" value="DoxX"/>
</dbReference>
<organism evidence="6">
    <name type="scientific">marine metagenome</name>
    <dbReference type="NCBI Taxonomy" id="408172"/>
    <lineage>
        <taxon>unclassified sequences</taxon>
        <taxon>metagenomes</taxon>
        <taxon>ecological metagenomes</taxon>
    </lineage>
</organism>
<evidence type="ECO:0000256" key="3">
    <source>
        <dbReference type="ARBA" id="ARBA00022989"/>
    </source>
</evidence>
<evidence type="ECO:0000256" key="4">
    <source>
        <dbReference type="ARBA" id="ARBA00023136"/>
    </source>
</evidence>
<dbReference type="Pfam" id="PF13564">
    <property type="entry name" value="DoxX_2"/>
    <property type="match status" value="1"/>
</dbReference>
<dbReference type="EMBL" id="UINC01013575">
    <property type="protein sequence ID" value="SVA58564.1"/>
    <property type="molecule type" value="Genomic_DNA"/>
</dbReference>
<name>A0A381X1E6_9ZZZZ</name>
<evidence type="ECO:0000256" key="2">
    <source>
        <dbReference type="ARBA" id="ARBA00022692"/>
    </source>
</evidence>
<protein>
    <recommendedName>
        <fullName evidence="7">DoxX family protein</fullName>
    </recommendedName>
</protein>
<evidence type="ECO:0008006" key="7">
    <source>
        <dbReference type="Google" id="ProtNLM"/>
    </source>
</evidence>
<sequence>MADSSRMASIAIWILIVLTAFAFAAAGVLKLVGDPMFSDSFGKIGLPGAFGYFIGCCEIAGAVGLFIRRLATLAAAGLAIIMLGAIGYNLGYEPLADVIPAAILFIFSLIIVAARRSESVVFRPRR</sequence>